<dbReference type="NCBIfam" id="TIGR02595">
    <property type="entry name" value="PEP_CTERM"/>
    <property type="match status" value="1"/>
</dbReference>
<evidence type="ECO:0000313" key="4">
    <source>
        <dbReference type="Proteomes" id="UP001596473"/>
    </source>
</evidence>
<accession>A0ABW2R3C6</accession>
<protein>
    <submittedName>
        <fullName evidence="3">PEP-CTERM sorting domain-containing protein</fullName>
    </submittedName>
</protein>
<feature type="domain" description="Ice-binding protein C-terminal" evidence="2">
    <location>
        <begin position="164"/>
        <end position="187"/>
    </location>
</feature>
<comment type="caution">
    <text evidence="3">The sequence shown here is derived from an EMBL/GenBank/DDBJ whole genome shotgun (WGS) entry which is preliminary data.</text>
</comment>
<keyword evidence="4" id="KW-1185">Reference proteome</keyword>
<dbReference type="EMBL" id="JBHTBQ010000026">
    <property type="protein sequence ID" value="MFC7420712.1"/>
    <property type="molecule type" value="Genomic_DNA"/>
</dbReference>
<dbReference type="InterPro" id="IPR013424">
    <property type="entry name" value="Ice-binding_C"/>
</dbReference>
<name>A0ABW2R3C6_9NEIS</name>
<dbReference type="Pfam" id="PF07589">
    <property type="entry name" value="PEP-CTERM"/>
    <property type="match status" value="1"/>
</dbReference>
<evidence type="ECO:0000259" key="2">
    <source>
        <dbReference type="Pfam" id="PF07589"/>
    </source>
</evidence>
<organism evidence="3 4">
    <name type="scientific">Iodobacter arcticus</name>
    <dbReference type="NCBI Taxonomy" id="590593"/>
    <lineage>
        <taxon>Bacteria</taxon>
        <taxon>Pseudomonadati</taxon>
        <taxon>Pseudomonadota</taxon>
        <taxon>Betaproteobacteria</taxon>
        <taxon>Neisseriales</taxon>
        <taxon>Chitinibacteraceae</taxon>
        <taxon>Iodobacter</taxon>
    </lineage>
</organism>
<feature type="signal peptide" evidence="1">
    <location>
        <begin position="1"/>
        <end position="25"/>
    </location>
</feature>
<keyword evidence="1" id="KW-0732">Signal</keyword>
<gene>
    <name evidence="3" type="ORF">ACFQNF_12615</name>
</gene>
<evidence type="ECO:0000256" key="1">
    <source>
        <dbReference type="SAM" id="SignalP"/>
    </source>
</evidence>
<evidence type="ECO:0000313" key="3">
    <source>
        <dbReference type="EMBL" id="MFC7420712.1"/>
    </source>
</evidence>
<dbReference type="Proteomes" id="UP001596473">
    <property type="component" value="Unassembled WGS sequence"/>
</dbReference>
<feature type="chain" id="PRO_5047501544" evidence="1">
    <location>
        <begin position="26"/>
        <end position="190"/>
    </location>
</feature>
<reference evidence="4" key="1">
    <citation type="journal article" date="2019" name="Int. J. Syst. Evol. Microbiol.">
        <title>The Global Catalogue of Microorganisms (GCM) 10K type strain sequencing project: providing services to taxonomists for standard genome sequencing and annotation.</title>
        <authorList>
            <consortium name="The Broad Institute Genomics Platform"/>
            <consortium name="The Broad Institute Genome Sequencing Center for Infectious Disease"/>
            <person name="Wu L."/>
            <person name="Ma J."/>
        </authorList>
    </citation>
    <scope>NUCLEOTIDE SEQUENCE [LARGE SCALE GENOMIC DNA]</scope>
    <source>
        <strain evidence="4">CCUG 62945</strain>
    </source>
</reference>
<proteinExistence type="predicted"/>
<sequence>MNTFKSFALNVLFLFSATFSPTVSAQLINFDALGQDSAAINNGYAGFNWSNFTSMNGTFVPNSGFERGVVSGPNIAYNQDGLAASFSRETAFTLRDMYVTKGLTAGITHFEGYIGNTLTFSRSVFSSTAAPSHIVFDWVGITKLKFFGEPGTSETVIDNIHVAAVPEPETYALMGLGLLAVIVAKRRKRV</sequence>
<dbReference type="RefSeq" id="WP_380188306.1">
    <property type="nucleotide sequence ID" value="NZ_JBHTBQ010000026.1"/>
</dbReference>